<dbReference type="GO" id="GO:0016747">
    <property type="term" value="F:acyltransferase activity, transferring groups other than amino-acyl groups"/>
    <property type="evidence" value="ECO:0007669"/>
    <property type="project" value="InterPro"/>
</dbReference>
<dbReference type="STRING" id="1004.SAMN05661012_01901"/>
<dbReference type="SUPFAM" id="SSF55729">
    <property type="entry name" value="Acyl-CoA N-acyltransferases (Nat)"/>
    <property type="match status" value="1"/>
</dbReference>
<dbReference type="AlphaFoldDB" id="A0A1K1PF48"/>
<evidence type="ECO:0000313" key="3">
    <source>
        <dbReference type="Proteomes" id="UP000183788"/>
    </source>
</evidence>
<dbReference type="EMBL" id="FPIZ01000005">
    <property type="protein sequence ID" value="SFW46188.1"/>
    <property type="molecule type" value="Genomic_DNA"/>
</dbReference>
<keyword evidence="2" id="KW-0687">Ribonucleoprotein</keyword>
<accession>A0A1K1PF48</accession>
<protein>
    <submittedName>
        <fullName evidence="2">Ribosomal protein S18 acetylase RimI</fullName>
    </submittedName>
</protein>
<gene>
    <name evidence="2" type="ORF">SAMN05661012_01901</name>
</gene>
<dbReference type="OrthoDB" id="9127144at2"/>
<sequence length="183" mass="21058">MENVPRISVYLWGMLSFQPKNIISPEVIELYEAAFPEAERRPLPAQQRLLREGALQLLEIREAGHFVGFIFCWALTDFTFIEHFAIDPVKRGRGTGTKVITLLFEKYGRLVLETEPPRTIDAQRRIRFYEALGFGAFPALYLQPAYRAGGAPLTLILMQKGMFLQEHTFTKVSNEIYREVYGL</sequence>
<dbReference type="Gene3D" id="3.40.630.30">
    <property type="match status" value="1"/>
</dbReference>
<dbReference type="GO" id="GO:0005840">
    <property type="term" value="C:ribosome"/>
    <property type="evidence" value="ECO:0007669"/>
    <property type="project" value="UniProtKB-KW"/>
</dbReference>
<proteinExistence type="predicted"/>
<evidence type="ECO:0000259" key="1">
    <source>
        <dbReference type="PROSITE" id="PS51186"/>
    </source>
</evidence>
<feature type="domain" description="N-acetyltransferase" evidence="1">
    <location>
        <begin position="15"/>
        <end position="156"/>
    </location>
</feature>
<reference evidence="2 3" key="1">
    <citation type="submission" date="2016-11" db="EMBL/GenBank/DDBJ databases">
        <authorList>
            <person name="Jaros S."/>
            <person name="Januszkiewicz K."/>
            <person name="Wedrychowicz H."/>
        </authorList>
    </citation>
    <scope>NUCLEOTIDE SEQUENCE [LARGE SCALE GENOMIC DNA]</scope>
    <source>
        <strain evidence="2 3">DSM 784</strain>
    </source>
</reference>
<evidence type="ECO:0000313" key="2">
    <source>
        <dbReference type="EMBL" id="SFW46188.1"/>
    </source>
</evidence>
<dbReference type="InterPro" id="IPR000182">
    <property type="entry name" value="GNAT_dom"/>
</dbReference>
<organism evidence="2 3">
    <name type="scientific">Chitinophaga sancti</name>
    <dbReference type="NCBI Taxonomy" id="1004"/>
    <lineage>
        <taxon>Bacteria</taxon>
        <taxon>Pseudomonadati</taxon>
        <taxon>Bacteroidota</taxon>
        <taxon>Chitinophagia</taxon>
        <taxon>Chitinophagales</taxon>
        <taxon>Chitinophagaceae</taxon>
        <taxon>Chitinophaga</taxon>
    </lineage>
</organism>
<keyword evidence="2" id="KW-0689">Ribosomal protein</keyword>
<dbReference type="InterPro" id="IPR016181">
    <property type="entry name" value="Acyl_CoA_acyltransferase"/>
</dbReference>
<dbReference type="Proteomes" id="UP000183788">
    <property type="component" value="Unassembled WGS sequence"/>
</dbReference>
<dbReference type="PROSITE" id="PS51186">
    <property type="entry name" value="GNAT"/>
    <property type="match status" value="1"/>
</dbReference>
<name>A0A1K1PF48_9BACT</name>
<dbReference type="Pfam" id="PF00583">
    <property type="entry name" value="Acetyltransf_1"/>
    <property type="match status" value="1"/>
</dbReference>